<evidence type="ECO:0000259" key="6">
    <source>
        <dbReference type="PROSITE" id="PS01033"/>
    </source>
</evidence>
<keyword evidence="2 5" id="KW-0561">Oxygen transport</keyword>
<evidence type="ECO:0000313" key="8">
    <source>
        <dbReference type="Proteomes" id="UP000319976"/>
    </source>
</evidence>
<organism evidence="7 8">
    <name type="scientific">Calycomorphotria hydatis</name>
    <dbReference type="NCBI Taxonomy" id="2528027"/>
    <lineage>
        <taxon>Bacteria</taxon>
        <taxon>Pseudomonadati</taxon>
        <taxon>Planctomycetota</taxon>
        <taxon>Planctomycetia</taxon>
        <taxon>Planctomycetales</taxon>
        <taxon>Planctomycetaceae</taxon>
        <taxon>Calycomorphotria</taxon>
    </lineage>
</organism>
<dbReference type="GO" id="GO:0071949">
    <property type="term" value="F:FAD binding"/>
    <property type="evidence" value="ECO:0007669"/>
    <property type="project" value="TreeGrafter"/>
</dbReference>
<dbReference type="PANTHER" id="PTHR43396">
    <property type="entry name" value="FLAVOHEMOPROTEIN"/>
    <property type="match status" value="1"/>
</dbReference>
<dbReference type="Pfam" id="PF00042">
    <property type="entry name" value="Globin"/>
    <property type="match status" value="1"/>
</dbReference>
<dbReference type="GO" id="GO:0005344">
    <property type="term" value="F:oxygen carrier activity"/>
    <property type="evidence" value="ECO:0007669"/>
    <property type="project" value="UniProtKB-KW"/>
</dbReference>
<proteinExistence type="inferred from homology"/>
<dbReference type="GO" id="GO:0046872">
    <property type="term" value="F:metal ion binding"/>
    <property type="evidence" value="ECO:0007669"/>
    <property type="project" value="UniProtKB-KW"/>
</dbReference>
<dbReference type="CDD" id="cd12131">
    <property type="entry name" value="HGbI-like"/>
    <property type="match status" value="1"/>
</dbReference>
<dbReference type="GO" id="GO:0071500">
    <property type="term" value="P:cellular response to nitrosative stress"/>
    <property type="evidence" value="ECO:0007669"/>
    <property type="project" value="TreeGrafter"/>
</dbReference>
<dbReference type="PROSITE" id="PS01033">
    <property type="entry name" value="GLOBIN"/>
    <property type="match status" value="1"/>
</dbReference>
<keyword evidence="8" id="KW-1185">Reference proteome</keyword>
<evidence type="ECO:0000256" key="5">
    <source>
        <dbReference type="RuleBase" id="RU000356"/>
    </source>
</evidence>
<sequence length="137" mass="15019">MTPEQITLVQESWKKVAPISDTAADLFYSRLFETAPEVKPLFPEEMSQQKKKLMQTLGFVVAGLKNLDGIVGAVKDLGVRHNNYKVTPDMYPKVGAALLWTLGQGLGDDFTPETEAAWTDAYGILSAVMIDAAEAEK</sequence>
<keyword evidence="5" id="KW-0813">Transport</keyword>
<protein>
    <submittedName>
        <fullName evidence="7">Bacterial hemoglobin</fullName>
    </submittedName>
</protein>
<dbReference type="GO" id="GO:0020037">
    <property type="term" value="F:heme binding"/>
    <property type="evidence" value="ECO:0007669"/>
    <property type="project" value="InterPro"/>
</dbReference>
<gene>
    <name evidence="7" type="primary">vhb</name>
    <name evidence="7" type="ORF">V22_24330</name>
</gene>
<evidence type="ECO:0000256" key="3">
    <source>
        <dbReference type="ARBA" id="ARBA00022723"/>
    </source>
</evidence>
<dbReference type="SUPFAM" id="SSF46458">
    <property type="entry name" value="Globin-like"/>
    <property type="match status" value="1"/>
</dbReference>
<dbReference type="Proteomes" id="UP000319976">
    <property type="component" value="Chromosome"/>
</dbReference>
<dbReference type="OrthoDB" id="9801223at2"/>
<evidence type="ECO:0000256" key="2">
    <source>
        <dbReference type="ARBA" id="ARBA00022621"/>
    </source>
</evidence>
<name>A0A517T9Y9_9PLAN</name>
<dbReference type="InterPro" id="IPR009050">
    <property type="entry name" value="Globin-like_sf"/>
</dbReference>
<reference evidence="7 8" key="1">
    <citation type="submission" date="2019-02" db="EMBL/GenBank/DDBJ databases">
        <title>Deep-cultivation of Planctomycetes and their phenomic and genomic characterization uncovers novel biology.</title>
        <authorList>
            <person name="Wiegand S."/>
            <person name="Jogler M."/>
            <person name="Boedeker C."/>
            <person name="Pinto D."/>
            <person name="Vollmers J."/>
            <person name="Rivas-Marin E."/>
            <person name="Kohn T."/>
            <person name="Peeters S.H."/>
            <person name="Heuer A."/>
            <person name="Rast P."/>
            <person name="Oberbeckmann S."/>
            <person name="Bunk B."/>
            <person name="Jeske O."/>
            <person name="Meyerdierks A."/>
            <person name="Storesund J.E."/>
            <person name="Kallscheuer N."/>
            <person name="Luecker S."/>
            <person name="Lage O.M."/>
            <person name="Pohl T."/>
            <person name="Merkel B.J."/>
            <person name="Hornburger P."/>
            <person name="Mueller R.-W."/>
            <person name="Bruemmer F."/>
            <person name="Labrenz M."/>
            <person name="Spormann A.M."/>
            <person name="Op den Camp H."/>
            <person name="Overmann J."/>
            <person name="Amann R."/>
            <person name="Jetten M.S.M."/>
            <person name="Mascher T."/>
            <person name="Medema M.H."/>
            <person name="Devos D.P."/>
            <person name="Kaster A.-K."/>
            <person name="Ovreas L."/>
            <person name="Rohde M."/>
            <person name="Galperin M.Y."/>
            <person name="Jogler C."/>
        </authorList>
    </citation>
    <scope>NUCLEOTIDE SEQUENCE [LARGE SCALE GENOMIC DNA]</scope>
    <source>
        <strain evidence="7 8">V22</strain>
    </source>
</reference>
<accession>A0A517T9Y9</accession>
<keyword evidence="3" id="KW-0479">Metal-binding</keyword>
<keyword evidence="1 5" id="KW-0349">Heme</keyword>
<dbReference type="AlphaFoldDB" id="A0A517T9Y9"/>
<evidence type="ECO:0000256" key="4">
    <source>
        <dbReference type="ARBA" id="ARBA00023004"/>
    </source>
</evidence>
<dbReference type="EMBL" id="CP036316">
    <property type="protein sequence ID" value="QDT65186.1"/>
    <property type="molecule type" value="Genomic_DNA"/>
</dbReference>
<dbReference type="GO" id="GO:0046210">
    <property type="term" value="P:nitric oxide catabolic process"/>
    <property type="evidence" value="ECO:0007669"/>
    <property type="project" value="TreeGrafter"/>
</dbReference>
<comment type="similarity">
    <text evidence="5">Belongs to the globin family.</text>
</comment>
<dbReference type="PANTHER" id="PTHR43396:SF3">
    <property type="entry name" value="FLAVOHEMOPROTEIN"/>
    <property type="match status" value="1"/>
</dbReference>
<evidence type="ECO:0000256" key="1">
    <source>
        <dbReference type="ARBA" id="ARBA00022617"/>
    </source>
</evidence>
<dbReference type="GO" id="GO:0008941">
    <property type="term" value="F:nitric oxide dioxygenase NAD(P)H activity"/>
    <property type="evidence" value="ECO:0007669"/>
    <property type="project" value="TreeGrafter"/>
</dbReference>
<dbReference type="PRINTS" id="PR00188">
    <property type="entry name" value="PLANTGLOBIN"/>
</dbReference>
<evidence type="ECO:0000313" key="7">
    <source>
        <dbReference type="EMBL" id="QDT65186.1"/>
    </source>
</evidence>
<keyword evidence="4" id="KW-0408">Iron</keyword>
<feature type="domain" description="Globin" evidence="6">
    <location>
        <begin position="1"/>
        <end position="134"/>
    </location>
</feature>
<dbReference type="RefSeq" id="WP_145262982.1">
    <property type="nucleotide sequence ID" value="NZ_CP036316.1"/>
</dbReference>
<dbReference type="InterPro" id="IPR000971">
    <property type="entry name" value="Globin"/>
</dbReference>
<dbReference type="GO" id="GO:0019825">
    <property type="term" value="F:oxygen binding"/>
    <property type="evidence" value="ECO:0007669"/>
    <property type="project" value="InterPro"/>
</dbReference>
<dbReference type="InterPro" id="IPR012292">
    <property type="entry name" value="Globin/Proto"/>
</dbReference>
<dbReference type="Gene3D" id="1.10.490.10">
    <property type="entry name" value="Globins"/>
    <property type="match status" value="1"/>
</dbReference>
<dbReference type="KEGG" id="chya:V22_24330"/>